<dbReference type="InterPro" id="IPR000836">
    <property type="entry name" value="PRTase_dom"/>
</dbReference>
<dbReference type="OrthoDB" id="9810066at2"/>
<dbReference type="GO" id="GO:0016757">
    <property type="term" value="F:glycosyltransferase activity"/>
    <property type="evidence" value="ECO:0007669"/>
    <property type="project" value="UniProtKB-KW"/>
</dbReference>
<keyword evidence="3" id="KW-0328">Glycosyltransferase</keyword>
<evidence type="ECO:0000259" key="2">
    <source>
        <dbReference type="Pfam" id="PF00156"/>
    </source>
</evidence>
<dbReference type="SUPFAM" id="SSF53271">
    <property type="entry name" value="PRTase-like"/>
    <property type="match status" value="1"/>
</dbReference>
<dbReference type="SUPFAM" id="SSF53474">
    <property type="entry name" value="alpha/beta-Hydrolases"/>
    <property type="match status" value="1"/>
</dbReference>
<organism evidence="3 4">
    <name type="scientific">Sinomonas atrocyanea</name>
    <dbReference type="NCBI Taxonomy" id="37927"/>
    <lineage>
        <taxon>Bacteria</taxon>
        <taxon>Bacillati</taxon>
        <taxon>Actinomycetota</taxon>
        <taxon>Actinomycetes</taxon>
        <taxon>Micrococcales</taxon>
        <taxon>Micrococcaceae</taxon>
        <taxon>Sinomonas</taxon>
    </lineage>
</organism>
<keyword evidence="3" id="KW-0808">Transferase</keyword>
<evidence type="ECO:0000313" key="3">
    <source>
        <dbReference type="EMBL" id="AMM32849.1"/>
    </source>
</evidence>
<proteinExistence type="inferred from homology"/>
<keyword evidence="4" id="KW-1185">Reference proteome</keyword>
<name>A0A127A099_9MICC</name>
<dbReference type="KEGG" id="satk:SA2016_2180"/>
<dbReference type="InterPro" id="IPR029058">
    <property type="entry name" value="AB_hydrolase_fold"/>
</dbReference>
<dbReference type="PATRIC" id="fig|37927.3.peg.2239"/>
<dbReference type="InterPro" id="IPR050261">
    <property type="entry name" value="FrsA_esterase"/>
</dbReference>
<dbReference type="STRING" id="37927.SA2016_2180"/>
<dbReference type="Proteomes" id="UP000070134">
    <property type="component" value="Chromosome"/>
</dbReference>
<protein>
    <submittedName>
        <fullName evidence="3">Phosphoribosyltransferase</fullName>
    </submittedName>
</protein>
<evidence type="ECO:0000313" key="4">
    <source>
        <dbReference type="Proteomes" id="UP000070134"/>
    </source>
</evidence>
<dbReference type="CDD" id="cd06223">
    <property type="entry name" value="PRTases_typeI"/>
    <property type="match status" value="1"/>
</dbReference>
<dbReference type="PANTHER" id="PTHR22946">
    <property type="entry name" value="DIENELACTONE HYDROLASE DOMAIN-CONTAINING PROTEIN-RELATED"/>
    <property type="match status" value="1"/>
</dbReference>
<evidence type="ECO:0000256" key="1">
    <source>
        <dbReference type="ARBA" id="ARBA00008645"/>
    </source>
</evidence>
<feature type="domain" description="Phosphoribosyltransferase" evidence="2">
    <location>
        <begin position="9"/>
        <end position="173"/>
    </location>
</feature>
<accession>A0A127A099</accession>
<dbReference type="EMBL" id="CP014518">
    <property type="protein sequence ID" value="AMM32849.1"/>
    <property type="molecule type" value="Genomic_DNA"/>
</dbReference>
<sequence length="444" mass="46903">MHVFKDRSQAGRELARALTRYRHQDAVVLGLPRGGVPVAFEVAVALDVPLDVIIVRKLGVPFQPELAMGAIGEGGVRVLDEHVIAVSGATERELALVEAREREVLRERTTRIRAVRPQEDLRGKTAIVVDDGIATGSTARAACRVAHALGAARVVLAVPVGPADTVGEIAEADEVICLTTPSPFRAVGRFYRDFSATTDDDVLQLLDAAGRRAVHPGPVDSPASIDEDVAIPVDDTTVRGSLHLPATGAIVVFAHGSGSSRHSPRNRAVARVLRDAGFGTLLMDLLSPEEELLRHAVFDVELLAARLTAVTDWLRAVSAGPPRPVGYFGASTGAAAALWAAAEPGADIGAVVSRGGRPDLAGPRLSAVRAPTLLIVGGADRQVLELNREAAAQLTCRHRLEIVPGATHLFEETGALDAVARLARDWFAEHLVGESEPRARAGTP</sequence>
<reference evidence="3 4" key="1">
    <citation type="submission" date="2016-02" db="EMBL/GenBank/DDBJ databases">
        <title>Complete genome of Sinomonas atrocyanea KCTC 3377.</title>
        <authorList>
            <person name="Kim K.M."/>
        </authorList>
    </citation>
    <scope>NUCLEOTIDE SEQUENCE [LARGE SCALE GENOMIC DNA]</scope>
    <source>
        <strain evidence="3 4">KCTC 3377</strain>
    </source>
</reference>
<dbReference type="AlphaFoldDB" id="A0A127A099"/>
<gene>
    <name evidence="3" type="ORF">SA2016_2180</name>
</gene>
<dbReference type="RefSeq" id="WP_066502345.1">
    <property type="nucleotide sequence ID" value="NZ_BJMO01000052.1"/>
</dbReference>
<dbReference type="Gene3D" id="3.40.50.2020">
    <property type="match status" value="1"/>
</dbReference>
<dbReference type="InterPro" id="IPR029057">
    <property type="entry name" value="PRTase-like"/>
</dbReference>
<comment type="similarity">
    <text evidence="1">Belongs to the AB hydrolase superfamily.</text>
</comment>
<dbReference type="Pfam" id="PF00156">
    <property type="entry name" value="Pribosyltran"/>
    <property type="match status" value="1"/>
</dbReference>
<dbReference type="Gene3D" id="3.40.50.1820">
    <property type="entry name" value="alpha/beta hydrolase"/>
    <property type="match status" value="1"/>
</dbReference>
<dbReference type="PANTHER" id="PTHR22946:SF12">
    <property type="entry name" value="CONIDIAL PIGMENT BIOSYNTHESIS PROTEIN AYG1 (AFU_ORTHOLOGUE AFUA_2G17550)"/>
    <property type="match status" value="1"/>
</dbReference>
<dbReference type="Gene3D" id="3.30.1310.20">
    <property type="entry name" value="PRTase-like"/>
    <property type="match status" value="1"/>
</dbReference>